<dbReference type="EMBL" id="LAZR01039886">
    <property type="protein sequence ID" value="KKL15883.1"/>
    <property type="molecule type" value="Genomic_DNA"/>
</dbReference>
<keyword evidence="1" id="KW-0732">Signal</keyword>
<dbReference type="SUPFAM" id="SSF141072">
    <property type="entry name" value="CalX-like"/>
    <property type="match status" value="1"/>
</dbReference>
<feature type="domain" description="LamG-like jellyroll fold" evidence="4">
    <location>
        <begin position="35"/>
        <end position="167"/>
    </location>
</feature>
<feature type="region of interest" description="Disordered" evidence="3">
    <location>
        <begin position="350"/>
        <end position="383"/>
    </location>
</feature>
<sequence length="475" mass="51661">LSENSISFGQALQLDGTNDYVSLAAAESQLDTLTSAYTIEAWFKIDQFTAVDQTILSKGWIWSIHRDGSGNTLVFDAGWETTSTTNVNDGNWHHVAVTNDSFGGGWGGRRAIYIDGVLEGSDTLPGSGYLPTNDVTALIGADTTGPSKYFEGSIDEVRVWNTVRSGFDIQRTMTAPLVGNEVGLIAYYDFDDGTADDQTANSGDGVLVNGPTFAASPFSPIGYVEVQLSGEVTADPGMILNYSLTGSTAIQGTDFYSSQLDMNTTDGTPPINAIFIAKGETTGRIYFSVLPDALDENTETITITLTPDTDPFGVGSTSYTVGAAAATTTTTLRRRRRSTLRRRRTARCSWCRGRSRSPARRRPPADRRSAAGAKGCAPASATTSHARVPLEVAARPLRLSFARARCRARTAWCCPSPTAPTRRPSTRCPTSRRRHRRRRRRRRRGIPRTAESAARRRRPSTPTAARTQRTRRPCA</sequence>
<gene>
    <name evidence="5" type="ORF">LCGC14_2501140</name>
</gene>
<proteinExistence type="predicted"/>
<feature type="compositionally biased region" description="Basic residues" evidence="3">
    <location>
        <begin position="353"/>
        <end position="362"/>
    </location>
</feature>
<evidence type="ECO:0000313" key="5">
    <source>
        <dbReference type="EMBL" id="KKL15883.1"/>
    </source>
</evidence>
<dbReference type="Gene3D" id="2.60.40.2030">
    <property type="match status" value="1"/>
</dbReference>
<feature type="compositionally biased region" description="Low complexity" evidence="3">
    <location>
        <begin position="370"/>
        <end position="381"/>
    </location>
</feature>
<accession>A0A0F9DVI4</accession>
<organism evidence="5">
    <name type="scientific">marine sediment metagenome</name>
    <dbReference type="NCBI Taxonomy" id="412755"/>
    <lineage>
        <taxon>unclassified sequences</taxon>
        <taxon>metagenomes</taxon>
        <taxon>ecological metagenomes</taxon>
    </lineage>
</organism>
<dbReference type="InterPro" id="IPR001791">
    <property type="entry name" value="Laminin_G"/>
</dbReference>
<evidence type="ECO:0000256" key="3">
    <source>
        <dbReference type="SAM" id="MobiDB-lite"/>
    </source>
</evidence>
<dbReference type="InterPro" id="IPR013320">
    <property type="entry name" value="ConA-like_dom_sf"/>
</dbReference>
<keyword evidence="2" id="KW-1015">Disulfide bond</keyword>
<protein>
    <recommendedName>
        <fullName evidence="4">LamG-like jellyroll fold domain-containing protein</fullName>
    </recommendedName>
</protein>
<comment type="caution">
    <text evidence="5">The sequence shown here is derived from an EMBL/GenBank/DDBJ whole genome shotgun (WGS) entry which is preliminary data.</text>
</comment>
<evidence type="ECO:0000259" key="4">
    <source>
        <dbReference type="SMART" id="SM00560"/>
    </source>
</evidence>
<feature type="compositionally biased region" description="Low complexity" evidence="3">
    <location>
        <begin position="415"/>
        <end position="429"/>
    </location>
</feature>
<name>A0A0F9DVI4_9ZZZZ</name>
<dbReference type="SMART" id="SM00560">
    <property type="entry name" value="LamGL"/>
    <property type="match status" value="1"/>
</dbReference>
<dbReference type="Pfam" id="PF13385">
    <property type="entry name" value="Laminin_G_3"/>
    <property type="match status" value="1"/>
</dbReference>
<feature type="region of interest" description="Disordered" evidence="3">
    <location>
        <begin position="415"/>
        <end position="475"/>
    </location>
</feature>
<feature type="non-terminal residue" evidence="5">
    <location>
        <position position="1"/>
    </location>
</feature>
<dbReference type="CDD" id="cd00110">
    <property type="entry name" value="LamG"/>
    <property type="match status" value="1"/>
</dbReference>
<evidence type="ECO:0000256" key="2">
    <source>
        <dbReference type="ARBA" id="ARBA00023157"/>
    </source>
</evidence>
<dbReference type="InterPro" id="IPR006558">
    <property type="entry name" value="LamG-like"/>
</dbReference>
<dbReference type="AlphaFoldDB" id="A0A0F9DVI4"/>
<evidence type="ECO:0000256" key="1">
    <source>
        <dbReference type="ARBA" id="ARBA00022729"/>
    </source>
</evidence>
<dbReference type="InterPro" id="IPR038081">
    <property type="entry name" value="CalX-like_sf"/>
</dbReference>
<feature type="compositionally biased region" description="Basic residues" evidence="3">
    <location>
        <begin position="430"/>
        <end position="446"/>
    </location>
</feature>
<dbReference type="SUPFAM" id="SSF49899">
    <property type="entry name" value="Concanavalin A-like lectins/glucanases"/>
    <property type="match status" value="1"/>
</dbReference>
<dbReference type="Gene3D" id="2.60.120.200">
    <property type="match status" value="1"/>
</dbReference>
<reference evidence="5" key="1">
    <citation type="journal article" date="2015" name="Nature">
        <title>Complex archaea that bridge the gap between prokaryotes and eukaryotes.</title>
        <authorList>
            <person name="Spang A."/>
            <person name="Saw J.H."/>
            <person name="Jorgensen S.L."/>
            <person name="Zaremba-Niedzwiedzka K."/>
            <person name="Martijn J."/>
            <person name="Lind A.E."/>
            <person name="van Eijk R."/>
            <person name="Schleper C."/>
            <person name="Guy L."/>
            <person name="Ettema T.J."/>
        </authorList>
    </citation>
    <scope>NUCLEOTIDE SEQUENCE</scope>
</reference>